<sequence>MRIPTAFASRTLAASCGLFIAACSDDAGTDIKPIAPVALKNQSVTPVLAKSLVSGVEIYSLIGSDDVLPGSPSYVFGGSADGAGFTRNTDGSFTVLVNHEDNFSVSRVKFDATLKPVSGDYIVNSTAGRYRLCSATLATQETHGFGPLFLTNGESSEESEILAVDPSAPANTPRYLSALGRWNSEQSLPLPKVAYPNRTVIMIGDDDSGAEGGQLAMYVANTVGDLDNGNLYVLARTDNNTRERDMVVGQTYPVQFRQIPNQKTLTGRGVNLATVTVNAMRFARVEDVDYRKGSAANNREIYFTVTGQNNTGINADYSRSKYGRVYRVKLDESNPLNGTLELVMDGDDRTGPAKLFQNVDNIYVGTNYVYAQEDDNGYGDETHDGYIYQYNIATKDVRPVIELDHRRTAADAAIYNAVGARPAGKAGWEYGAMVDVSAELGQENTFMLSLQPHSWRGTKYQGVDGGTVRPTENQASQLVIVKGLPR</sequence>
<dbReference type="EMBL" id="CP053085">
    <property type="protein sequence ID" value="QJR37004.1"/>
    <property type="molecule type" value="Genomic_DNA"/>
</dbReference>
<dbReference type="KEGG" id="ggr:HKW67_16495"/>
<accession>A0A6M4IQ00</accession>
<dbReference type="RefSeq" id="WP_171226437.1">
    <property type="nucleotide sequence ID" value="NZ_CP053085.1"/>
</dbReference>
<evidence type="ECO:0000313" key="1">
    <source>
        <dbReference type="EMBL" id="QJR37004.1"/>
    </source>
</evidence>
<keyword evidence="2" id="KW-1185">Reference proteome</keyword>
<dbReference type="AlphaFoldDB" id="A0A6M4IQ00"/>
<dbReference type="PROSITE" id="PS51257">
    <property type="entry name" value="PROKAR_LIPOPROTEIN"/>
    <property type="match status" value="1"/>
</dbReference>
<dbReference type="Pfam" id="PF05787">
    <property type="entry name" value="PhoX"/>
    <property type="match status" value="1"/>
</dbReference>
<evidence type="ECO:0000313" key="2">
    <source>
        <dbReference type="Proteomes" id="UP000500938"/>
    </source>
</evidence>
<protein>
    <submittedName>
        <fullName evidence="1">DUF839 domain-containing protein</fullName>
    </submittedName>
</protein>
<organism evidence="1 2">
    <name type="scientific">Gemmatimonas groenlandica</name>
    <dbReference type="NCBI Taxonomy" id="2732249"/>
    <lineage>
        <taxon>Bacteria</taxon>
        <taxon>Pseudomonadati</taxon>
        <taxon>Gemmatimonadota</taxon>
        <taxon>Gemmatimonadia</taxon>
        <taxon>Gemmatimonadales</taxon>
        <taxon>Gemmatimonadaceae</taxon>
        <taxon>Gemmatimonas</taxon>
    </lineage>
</organism>
<dbReference type="InterPro" id="IPR008557">
    <property type="entry name" value="PhoX"/>
</dbReference>
<dbReference type="Proteomes" id="UP000500938">
    <property type="component" value="Chromosome"/>
</dbReference>
<proteinExistence type="predicted"/>
<reference evidence="1 2" key="1">
    <citation type="submission" date="2020-05" db="EMBL/GenBank/DDBJ databases">
        <title>Complete genome sequence of Gemmatimonas greenlandica TET16.</title>
        <authorList>
            <person name="Zeng Y."/>
        </authorList>
    </citation>
    <scope>NUCLEOTIDE SEQUENCE [LARGE SCALE GENOMIC DNA]</scope>
    <source>
        <strain evidence="1 2">TET16</strain>
    </source>
</reference>
<gene>
    <name evidence="1" type="ORF">HKW67_16495</name>
</gene>
<name>A0A6M4IQ00_9BACT</name>